<feature type="repeat" description="WD" evidence="3">
    <location>
        <begin position="1325"/>
        <end position="1366"/>
    </location>
</feature>
<feature type="compositionally biased region" description="Basic and acidic residues" evidence="5">
    <location>
        <begin position="230"/>
        <end position="246"/>
    </location>
</feature>
<evidence type="ECO:0000256" key="5">
    <source>
        <dbReference type="SAM" id="MobiDB-lite"/>
    </source>
</evidence>
<keyword evidence="4" id="KW-0175">Coiled coil</keyword>
<dbReference type="CDD" id="cd00200">
    <property type="entry name" value="WD40"/>
    <property type="match status" value="2"/>
</dbReference>
<dbReference type="PANTHER" id="PTHR19848">
    <property type="entry name" value="WD40 REPEAT PROTEIN"/>
    <property type="match status" value="1"/>
</dbReference>
<keyword evidence="2" id="KW-0677">Repeat</keyword>
<comment type="caution">
    <text evidence="7">The sequence shown here is derived from an EMBL/GenBank/DDBJ whole genome shotgun (WGS) entry which is preliminary data.</text>
</comment>
<feature type="region of interest" description="Disordered" evidence="5">
    <location>
        <begin position="1"/>
        <end position="47"/>
    </location>
</feature>
<dbReference type="PROSITE" id="PS00678">
    <property type="entry name" value="WD_REPEATS_1"/>
    <property type="match status" value="7"/>
</dbReference>
<evidence type="ECO:0000313" key="8">
    <source>
        <dbReference type="Proteomes" id="UP000283269"/>
    </source>
</evidence>
<evidence type="ECO:0000256" key="3">
    <source>
        <dbReference type="PROSITE-ProRule" id="PRU00221"/>
    </source>
</evidence>
<dbReference type="PANTHER" id="PTHR19848:SF8">
    <property type="entry name" value="F-BOX AND WD REPEAT DOMAIN CONTAINING 7"/>
    <property type="match status" value="1"/>
</dbReference>
<feature type="compositionally biased region" description="Polar residues" evidence="5">
    <location>
        <begin position="23"/>
        <end position="43"/>
    </location>
</feature>
<dbReference type="CDD" id="cd21037">
    <property type="entry name" value="MLKL_NTD"/>
    <property type="match status" value="1"/>
</dbReference>
<dbReference type="InterPro" id="IPR001680">
    <property type="entry name" value="WD40_rpt"/>
</dbReference>
<dbReference type="InterPro" id="IPR036322">
    <property type="entry name" value="WD40_repeat_dom_sf"/>
</dbReference>
<dbReference type="InParanoid" id="A0A409X3C1"/>
<dbReference type="InterPro" id="IPR015943">
    <property type="entry name" value="WD40/YVTN_repeat-like_dom_sf"/>
</dbReference>
<feature type="repeat" description="WD" evidence="3">
    <location>
        <begin position="899"/>
        <end position="940"/>
    </location>
</feature>
<feature type="repeat" description="WD" evidence="3">
    <location>
        <begin position="941"/>
        <end position="982"/>
    </location>
</feature>
<keyword evidence="8" id="KW-1185">Reference proteome</keyword>
<feature type="repeat" description="WD" evidence="3">
    <location>
        <begin position="1107"/>
        <end position="1139"/>
    </location>
</feature>
<feature type="repeat" description="WD" evidence="3">
    <location>
        <begin position="864"/>
        <end position="898"/>
    </location>
</feature>
<dbReference type="SMART" id="SM00320">
    <property type="entry name" value="WD40"/>
    <property type="match status" value="14"/>
</dbReference>
<organism evidence="7 8">
    <name type="scientific">Psilocybe cyanescens</name>
    <dbReference type="NCBI Taxonomy" id="93625"/>
    <lineage>
        <taxon>Eukaryota</taxon>
        <taxon>Fungi</taxon>
        <taxon>Dikarya</taxon>
        <taxon>Basidiomycota</taxon>
        <taxon>Agaricomycotina</taxon>
        <taxon>Agaricomycetes</taxon>
        <taxon>Agaricomycetidae</taxon>
        <taxon>Agaricales</taxon>
        <taxon>Agaricineae</taxon>
        <taxon>Strophariaceae</taxon>
        <taxon>Psilocybe</taxon>
    </lineage>
</organism>
<evidence type="ECO:0000256" key="4">
    <source>
        <dbReference type="SAM" id="Coils"/>
    </source>
</evidence>
<dbReference type="EMBL" id="NHYD01002737">
    <property type="protein sequence ID" value="PPQ85245.1"/>
    <property type="molecule type" value="Genomic_DNA"/>
</dbReference>
<reference evidence="7 8" key="1">
    <citation type="journal article" date="2018" name="Evol. Lett.">
        <title>Horizontal gene cluster transfer increased hallucinogenic mushroom diversity.</title>
        <authorList>
            <person name="Reynolds H.T."/>
            <person name="Vijayakumar V."/>
            <person name="Gluck-Thaler E."/>
            <person name="Korotkin H.B."/>
            <person name="Matheny P.B."/>
            <person name="Slot J.C."/>
        </authorList>
    </citation>
    <scope>NUCLEOTIDE SEQUENCE [LARGE SCALE GENOMIC DNA]</scope>
    <source>
        <strain evidence="7 8">2631</strain>
    </source>
</reference>
<dbReference type="PROSITE" id="PS50082">
    <property type="entry name" value="WD_REPEATS_2"/>
    <property type="match status" value="12"/>
</dbReference>
<dbReference type="InterPro" id="IPR020472">
    <property type="entry name" value="WD40_PAC1"/>
</dbReference>
<dbReference type="OrthoDB" id="538223at2759"/>
<dbReference type="Proteomes" id="UP000283269">
    <property type="component" value="Unassembled WGS sequence"/>
</dbReference>
<evidence type="ECO:0000256" key="2">
    <source>
        <dbReference type="ARBA" id="ARBA00022737"/>
    </source>
</evidence>
<dbReference type="STRING" id="93625.A0A409X3C1"/>
<accession>A0A409X3C1</accession>
<feature type="coiled-coil region" evidence="4">
    <location>
        <begin position="150"/>
        <end position="187"/>
    </location>
</feature>
<dbReference type="Pfam" id="PF24883">
    <property type="entry name" value="NPHP3_N"/>
    <property type="match status" value="1"/>
</dbReference>
<dbReference type="InterPro" id="IPR056884">
    <property type="entry name" value="NPHP3-like_N"/>
</dbReference>
<feature type="repeat" description="WD" evidence="3">
    <location>
        <begin position="1067"/>
        <end position="1106"/>
    </location>
</feature>
<keyword evidence="1 3" id="KW-0853">WD repeat</keyword>
<dbReference type="PRINTS" id="PR00320">
    <property type="entry name" value="GPROTEINBRPT"/>
</dbReference>
<feature type="repeat" description="WD" evidence="3">
    <location>
        <begin position="1413"/>
        <end position="1444"/>
    </location>
</feature>
<feature type="repeat" description="WD" evidence="3">
    <location>
        <begin position="1025"/>
        <end position="1066"/>
    </location>
</feature>
<sequence length="1525" mass="169561">MASSSSSKKAKRPFRDWFKSKGSRSTAISEIGANDTTSHSPSPSIAPEEDSAIALSIQSNAASEEGLGMLAHSLLHPDVKEGLGIAGRFMQTLVKKLPDCIDGNPVKMAFSIVKTIIEIKDEIGDNKDLLTERLQRTKLLLSDAIGKVELDDSEDVKREMEEYKRNIQEQNAQLARITQELESIVRNIDYENYKKRINTICTVIDETTNVFMLNMQIEIRKTTAKMHEQMKEEKQARQEEQQERRMLSLQGLNPSRRADHRTVLEGQSLKRETCAEGTRVKILEGITNWANDHTINSPRVFWLTGQAGSGKTTIAYTIAKRFESGQPTILGASFLCSRQFDETRSLNRVLPTISYQLSYKCRSYVSALHAQLADKSTVVDHDFSEQMQELFVGPWLDPLRPHDPATYLVIVDALDEIDESGGSKFLDLLLTTINQQHFIGLKFLVASRTDPRIVEICHSFESRAICRLQDVPIEDADVDIERYLDIKLPSIVGRPEITEIRRRASGLFIYAATVVRILTSSQSITDIEQMRRLNKFLSKPSGISRRGKSPIDELYEQILCEAFSDFMEEEDLNPRLRILFTFLCTFERISTSVAAALMDDDDKLAKAVLNDLHAVLYIQDGRVFWYHASFPDFLFSQHRSNFRIGNEEYNFWCDEVAHRNLLATSCLRVMNSDDCGLRFNMGDIRSSYLLDSEHVEVISEQVNKNIRPVLRYSLFHWVAHLSYPPSFDDARNILSRILEFLQIRVLFWIEAMNLLGSVRECTPMLHKAQVWVHYCMSQLKLKWKEFDFVYSSLLEAANFSTYFAGSPAAKSTPHLYISSLATWKPEFAWAQEWKNQFSLIPTFTHNGRTNVPLLTIHVPGAMEIYAVTFSMNGAQIASGSTDGFVRIWDASSGEELKILKGHNGVVNSVSFTSDDRWIASGSDDLSVRVWDVWNGEIAKIMEGHTGAVNSVSFSRSGSWIVSGSDDTSIRVWDVSTTEVLRVLEGHAGGVNSVAFSDDDTRIVSGSDDCSVRLWDAITGEMLRVMTGHIGCVRSVAISSDGAWIVSGSDDCSVRVWDASTGELLRVMVGDNQDVTSVALSGNSIVSSSEDGTVRVWVASTGDMLGVLEGHTDWVLTAGFSRDGARIVSGSIDGSVRVWNSTIFPVAELKHSANTSAARKFAFSTDGTRIMSRSIDGSVRVWDAYTGHEFQVPNDSSESVTYVAFSRDGTHVAWGSEDGHVRISDVTSKHPEAKVFKLKPSPVNTVLSIALSNDGTMIASSSSGEHIVRLWDVLTGDELRVLNGHIDWVRVVAFSGDAKQIVSGSDDKSVRVWDVSDLEGENSKVMKGHSYRVISVAFSPDATRIISGSGDGSVRVWDVLTGTAIMVLNGHASAVGAVAFSNDGKLAVSGSDDDTVAVWNVSNDSGAMPINAITGCHHKGVNSVALSDDGTSILSGSWDGSVLIWGMDDPLWYVSEGNWIRSSSTNDRLMWVPPEANVLQRSNCRVILGHYSSVDFEQSMIGPNWWKCYTPKLLDYWATSSPWYEV</sequence>
<proteinExistence type="predicted"/>
<dbReference type="PROSITE" id="PS50294">
    <property type="entry name" value="WD_REPEATS_REGION"/>
    <property type="match status" value="12"/>
</dbReference>
<dbReference type="InterPro" id="IPR059179">
    <property type="entry name" value="MLKL-like_MCAfunc"/>
</dbReference>
<evidence type="ECO:0000259" key="6">
    <source>
        <dbReference type="PROSITE" id="PS50837"/>
    </source>
</evidence>
<dbReference type="SUPFAM" id="SSF52540">
    <property type="entry name" value="P-loop containing nucleoside triphosphate hydrolases"/>
    <property type="match status" value="1"/>
</dbReference>
<feature type="repeat" description="WD" evidence="3">
    <location>
        <begin position="1281"/>
        <end position="1322"/>
    </location>
</feature>
<name>A0A409X3C1_PSICY</name>
<dbReference type="Gene3D" id="3.40.50.300">
    <property type="entry name" value="P-loop containing nucleotide triphosphate hydrolases"/>
    <property type="match status" value="1"/>
</dbReference>
<gene>
    <name evidence="7" type="ORF">CVT25_010018</name>
</gene>
<feature type="repeat" description="WD" evidence="3">
    <location>
        <begin position="983"/>
        <end position="1024"/>
    </location>
</feature>
<dbReference type="Pfam" id="PF00400">
    <property type="entry name" value="WD40"/>
    <property type="match status" value="14"/>
</dbReference>
<feature type="repeat" description="WD" evidence="3">
    <location>
        <begin position="1150"/>
        <end position="1191"/>
    </location>
</feature>
<dbReference type="SUPFAM" id="SSF50978">
    <property type="entry name" value="WD40 repeat-like"/>
    <property type="match status" value="2"/>
</dbReference>
<dbReference type="PROSITE" id="PS50837">
    <property type="entry name" value="NACHT"/>
    <property type="match status" value="1"/>
</dbReference>
<dbReference type="InterPro" id="IPR019775">
    <property type="entry name" value="WD40_repeat_CS"/>
</dbReference>
<feature type="domain" description="NACHT" evidence="6">
    <location>
        <begin position="299"/>
        <end position="450"/>
    </location>
</feature>
<dbReference type="InterPro" id="IPR007111">
    <property type="entry name" value="NACHT_NTPase"/>
</dbReference>
<feature type="region of interest" description="Disordered" evidence="5">
    <location>
        <begin position="230"/>
        <end position="252"/>
    </location>
</feature>
<protein>
    <recommendedName>
        <fullName evidence="6">NACHT domain-containing protein</fullName>
    </recommendedName>
</protein>
<dbReference type="Gene3D" id="2.130.10.10">
    <property type="entry name" value="YVTN repeat-like/Quinoprotein amine dehydrogenase"/>
    <property type="match status" value="4"/>
</dbReference>
<feature type="repeat" description="WD" evidence="3">
    <location>
        <begin position="1367"/>
        <end position="1408"/>
    </location>
</feature>
<dbReference type="InterPro" id="IPR027417">
    <property type="entry name" value="P-loop_NTPase"/>
</dbReference>
<evidence type="ECO:0000256" key="1">
    <source>
        <dbReference type="ARBA" id="ARBA00022574"/>
    </source>
</evidence>
<evidence type="ECO:0000313" key="7">
    <source>
        <dbReference type="EMBL" id="PPQ85245.1"/>
    </source>
</evidence>